<dbReference type="Gene3D" id="3.60.10.10">
    <property type="entry name" value="Endonuclease/exonuclease/phosphatase"/>
    <property type="match status" value="1"/>
</dbReference>
<dbReference type="AlphaFoldDB" id="A0A3P7ZLX9"/>
<dbReference type="Proteomes" id="UP000050761">
    <property type="component" value="Unassembled WGS sequence"/>
</dbReference>
<keyword evidence="1" id="KW-0175">Coiled coil</keyword>
<evidence type="ECO:0000313" key="3">
    <source>
        <dbReference type="EMBL" id="VDP01422.1"/>
    </source>
</evidence>
<dbReference type="EMBL" id="UZAH01028636">
    <property type="protein sequence ID" value="VDP01422.1"/>
    <property type="molecule type" value="Genomic_DNA"/>
</dbReference>
<gene>
    <name evidence="3" type="ORF">HPBE_LOCUS14978</name>
</gene>
<dbReference type="InterPro" id="IPR036691">
    <property type="entry name" value="Endo/exonu/phosph_ase_sf"/>
</dbReference>
<keyword evidence="4" id="KW-1185">Reference proteome</keyword>
<proteinExistence type="predicted"/>
<dbReference type="OrthoDB" id="2441647at2759"/>
<feature type="coiled-coil region" evidence="1">
    <location>
        <begin position="435"/>
        <end position="565"/>
    </location>
</feature>
<dbReference type="WBParaSite" id="HPBE_0001497701-mRNA-1">
    <property type="protein sequence ID" value="HPBE_0001497701-mRNA-1"/>
    <property type="gene ID" value="HPBE_0001497701"/>
</dbReference>
<dbReference type="SUPFAM" id="SSF56219">
    <property type="entry name" value="DNase I-like"/>
    <property type="match status" value="1"/>
</dbReference>
<feature type="compositionally biased region" description="Basic and acidic residues" evidence="2">
    <location>
        <begin position="367"/>
        <end position="381"/>
    </location>
</feature>
<evidence type="ECO:0000313" key="5">
    <source>
        <dbReference type="WBParaSite" id="HPBE_0001497701-mRNA-1"/>
    </source>
</evidence>
<feature type="compositionally biased region" description="Polar residues" evidence="2">
    <location>
        <begin position="318"/>
        <end position="330"/>
    </location>
</feature>
<feature type="compositionally biased region" description="Basic and acidic residues" evidence="2">
    <location>
        <begin position="307"/>
        <end position="316"/>
    </location>
</feature>
<reference evidence="5" key="2">
    <citation type="submission" date="2019-09" db="UniProtKB">
        <authorList>
            <consortium name="WormBaseParasite"/>
        </authorList>
    </citation>
    <scope>IDENTIFICATION</scope>
</reference>
<name>A0A3P7ZLX9_HELPZ</name>
<evidence type="ECO:0000313" key="4">
    <source>
        <dbReference type="Proteomes" id="UP000050761"/>
    </source>
</evidence>
<reference evidence="3 4" key="1">
    <citation type="submission" date="2018-11" db="EMBL/GenBank/DDBJ databases">
        <authorList>
            <consortium name="Pathogen Informatics"/>
        </authorList>
    </citation>
    <scope>NUCLEOTIDE SEQUENCE [LARGE SCALE GENOMIC DNA]</scope>
</reference>
<evidence type="ECO:0000256" key="2">
    <source>
        <dbReference type="SAM" id="MobiDB-lite"/>
    </source>
</evidence>
<feature type="compositionally biased region" description="Basic and acidic residues" evidence="2">
    <location>
        <begin position="331"/>
        <end position="343"/>
    </location>
</feature>
<organism evidence="3">
    <name type="scientific">Heligmosomoides polygyrus</name>
    <name type="common">Parasitic roundworm</name>
    <dbReference type="NCBI Taxonomy" id="6339"/>
    <lineage>
        <taxon>Eukaryota</taxon>
        <taxon>Metazoa</taxon>
        <taxon>Ecdysozoa</taxon>
        <taxon>Nematoda</taxon>
        <taxon>Chromadorea</taxon>
        <taxon>Rhabditida</taxon>
        <taxon>Rhabditina</taxon>
        <taxon>Rhabditomorpha</taxon>
        <taxon>Strongyloidea</taxon>
        <taxon>Heligmosomidae</taxon>
        <taxon>Heligmosomoides</taxon>
    </lineage>
</organism>
<accession>A0A3P7ZLX9</accession>
<feature type="region of interest" description="Disordered" evidence="2">
    <location>
        <begin position="307"/>
        <end position="398"/>
    </location>
</feature>
<feature type="coiled-coil region" evidence="1">
    <location>
        <begin position="184"/>
        <end position="225"/>
    </location>
</feature>
<evidence type="ECO:0000256" key="1">
    <source>
        <dbReference type="SAM" id="Coils"/>
    </source>
</evidence>
<sequence>MRHRNYALRSEPSPGRGVGSRNIKYDVIALQETKGRTETIRRTDHNELLIIGAMVDRKNIGGVGFLANSTVHHLVDCYKIISPRVAVLRLETKDQGTISIMNGYAPTSAATDKEKEEFYKLFERTVNDEKSYYKVVELQAAFNKYKLKAKVKFDQLRKEVNAYCSGNGYSLNERENNALLLIRLAENETAMEAACREAEVLRKEVARKQTQLNDQLILIKNMEEQIRSSQPMSPVEIQERKRAAQMIDLDKIQQQMLFKDERIVELNNVILDKERQILDLQELCREQGEVASVTSQAARIVQRQWEDKNRERREVGTETDSSLWNSTTRIGQRDPEVRARSDSPGRAVVNNRGTANTSPPPLDPSEVLERTSRRDEADDHLGASNSFLGKSSELDSSFRKKNRKRVTFDLLSTFQQQQQQQAARTPSGEQFTQVVIELSEENERLRKALLEARTNLDQLQSRADEVDADMTRLVREGKNQALKARAVAQARIKELEDRMAELNGQHADQIDRLQTEIESLRSTREWEVEQNAQLREQLNEAKNKNHKLTEELDASEKANREWEVKPRGPLHFPSPLPVSGPAMLTAVVGSGPGFWIQALRNACRRRCFKQEDATHPLL</sequence>
<protein>
    <submittedName>
        <fullName evidence="5">SAS-6_N domain-containing protein</fullName>
    </submittedName>
</protein>